<dbReference type="Pfam" id="PF00132">
    <property type="entry name" value="Hexapep"/>
    <property type="match status" value="1"/>
</dbReference>
<evidence type="ECO:0000313" key="2">
    <source>
        <dbReference type="EMBL" id="QJA84152.1"/>
    </source>
</evidence>
<dbReference type="Gene3D" id="2.160.10.10">
    <property type="entry name" value="Hexapeptide repeat proteins"/>
    <property type="match status" value="1"/>
</dbReference>
<dbReference type="AlphaFoldDB" id="A0A6M3J950"/>
<keyword evidence="1" id="KW-0808">Transferase</keyword>
<reference evidence="1" key="1">
    <citation type="submission" date="2020-03" db="EMBL/GenBank/DDBJ databases">
        <title>The deep terrestrial virosphere.</title>
        <authorList>
            <person name="Holmfeldt K."/>
            <person name="Nilsson E."/>
            <person name="Simone D."/>
            <person name="Lopez-Fernandez M."/>
            <person name="Wu X."/>
            <person name="de Brujin I."/>
            <person name="Lundin D."/>
            <person name="Andersson A."/>
            <person name="Bertilsson S."/>
            <person name="Dopson M."/>
        </authorList>
    </citation>
    <scope>NUCLEOTIDE SEQUENCE</scope>
    <source>
        <strain evidence="2">MM415A00224</strain>
        <strain evidence="1">MM415B00387</strain>
    </source>
</reference>
<dbReference type="PANTHER" id="PTHR43300:SF11">
    <property type="entry name" value="ACETYLTRANSFERASE RV3034C-RELATED"/>
    <property type="match status" value="1"/>
</dbReference>
<evidence type="ECO:0000313" key="1">
    <source>
        <dbReference type="EMBL" id="QJA65512.1"/>
    </source>
</evidence>
<accession>A0A6M3J950</accession>
<dbReference type="InterPro" id="IPR001451">
    <property type="entry name" value="Hexapep"/>
</dbReference>
<dbReference type="CDD" id="cd03349">
    <property type="entry name" value="LbH_XAT"/>
    <property type="match status" value="1"/>
</dbReference>
<dbReference type="SUPFAM" id="SSF51161">
    <property type="entry name" value="Trimeric LpxA-like enzymes"/>
    <property type="match status" value="1"/>
</dbReference>
<gene>
    <name evidence="2" type="ORF">MM415A00224_0051</name>
    <name evidence="1" type="ORF">MM415B00387_0005</name>
</gene>
<organism evidence="1">
    <name type="scientific">viral metagenome</name>
    <dbReference type="NCBI Taxonomy" id="1070528"/>
    <lineage>
        <taxon>unclassified sequences</taxon>
        <taxon>metagenomes</taxon>
        <taxon>organismal metagenomes</taxon>
    </lineage>
</organism>
<dbReference type="GO" id="GO:0016740">
    <property type="term" value="F:transferase activity"/>
    <property type="evidence" value="ECO:0007669"/>
    <property type="project" value="UniProtKB-KW"/>
</dbReference>
<name>A0A6M3J950_9ZZZZ</name>
<dbReference type="InterPro" id="IPR050179">
    <property type="entry name" value="Trans_hexapeptide_repeat"/>
</dbReference>
<sequence>MGRAEYGVHTYGEIEIVGRGGRIQVGKYCSIAGDVKAVLAEHRTDWVTTFPFCAGKMRGAWPEAVDILGHPHTKGPLVIGNDVWIGYGVMFLGGVTVGDGAVIGAGAVVAKNIPAYSVAAGNPAEVIKRRFTDIQIYYLLRIKWWDWPEKKIRLNFDVLCQPDIDYFIKQHDSESLGEL</sequence>
<dbReference type="EMBL" id="MT142524">
    <property type="protein sequence ID" value="QJA84152.1"/>
    <property type="molecule type" value="Genomic_DNA"/>
</dbReference>
<dbReference type="InterPro" id="IPR011004">
    <property type="entry name" value="Trimer_LpxA-like_sf"/>
</dbReference>
<dbReference type="PANTHER" id="PTHR43300">
    <property type="entry name" value="ACETYLTRANSFERASE"/>
    <property type="match status" value="1"/>
</dbReference>
<protein>
    <submittedName>
        <fullName evidence="1">Putative hexapeptide repeat-containing transferase</fullName>
    </submittedName>
</protein>
<proteinExistence type="predicted"/>
<dbReference type="EMBL" id="MT141540">
    <property type="protein sequence ID" value="QJA65512.1"/>
    <property type="molecule type" value="Genomic_DNA"/>
</dbReference>